<organism evidence="2 3">
    <name type="scientific">Cyclostephanos tholiformis</name>
    <dbReference type="NCBI Taxonomy" id="382380"/>
    <lineage>
        <taxon>Eukaryota</taxon>
        <taxon>Sar</taxon>
        <taxon>Stramenopiles</taxon>
        <taxon>Ochrophyta</taxon>
        <taxon>Bacillariophyta</taxon>
        <taxon>Coscinodiscophyceae</taxon>
        <taxon>Thalassiosirophycidae</taxon>
        <taxon>Stephanodiscales</taxon>
        <taxon>Stephanodiscaceae</taxon>
        <taxon>Cyclostephanos</taxon>
    </lineage>
</organism>
<dbReference type="Pfam" id="PF00149">
    <property type="entry name" value="Metallophos"/>
    <property type="match status" value="1"/>
</dbReference>
<dbReference type="InterPro" id="IPR029052">
    <property type="entry name" value="Metallo-depent_PP-like"/>
</dbReference>
<evidence type="ECO:0000259" key="1">
    <source>
        <dbReference type="Pfam" id="PF00149"/>
    </source>
</evidence>
<protein>
    <recommendedName>
        <fullName evidence="1">Calcineurin-like phosphoesterase domain-containing protein</fullName>
    </recommendedName>
</protein>
<dbReference type="PANTHER" id="PTHR42850">
    <property type="entry name" value="METALLOPHOSPHOESTERASE"/>
    <property type="match status" value="1"/>
</dbReference>
<gene>
    <name evidence="2" type="ORF">ACHAXA_000806</name>
</gene>
<keyword evidence="3" id="KW-1185">Reference proteome</keyword>
<evidence type="ECO:0000313" key="3">
    <source>
        <dbReference type="Proteomes" id="UP001530377"/>
    </source>
</evidence>
<dbReference type="InterPro" id="IPR004843">
    <property type="entry name" value="Calcineurin-like_PHP"/>
</dbReference>
<dbReference type="CDD" id="cd00144">
    <property type="entry name" value="MPP_PPP_family"/>
    <property type="match status" value="1"/>
</dbReference>
<evidence type="ECO:0000313" key="2">
    <source>
        <dbReference type="EMBL" id="KAL3806793.1"/>
    </source>
</evidence>
<accession>A0ABD3R280</accession>
<dbReference type="Gene3D" id="3.60.21.10">
    <property type="match status" value="1"/>
</dbReference>
<dbReference type="PANTHER" id="PTHR42850:SF4">
    <property type="entry name" value="ZINC-DEPENDENT ENDOPOLYPHOSPHATASE"/>
    <property type="match status" value="1"/>
</dbReference>
<reference evidence="2 3" key="1">
    <citation type="submission" date="2024-10" db="EMBL/GenBank/DDBJ databases">
        <title>Updated reference genomes for cyclostephanoid diatoms.</title>
        <authorList>
            <person name="Roberts W.R."/>
            <person name="Alverson A.J."/>
        </authorList>
    </citation>
    <scope>NUCLEOTIDE SEQUENCE [LARGE SCALE GENOMIC DNA]</scope>
    <source>
        <strain evidence="2 3">AJA228-03</strain>
    </source>
</reference>
<sequence>MHDNLKRLLAEGNEHIATTTSKEEELSRNSNQARGRILVIGDVHGCIDELKSLVEKATVDHNGGRQFRAIVLVGDLCSKGPCSAQVIRYVRSQPNWFSVRGNHDDRALMAALGDVECRSKPKYEWVNGLSDEDVAWMSNLPYTLTIPKTMFDNDENTASIDYHDVIIVHAGLDPTIVDIDGQDINTLVTVRDLIVSDKPIAWAKVWQGPQHVIFGHDAKRGLQRERFAFGLDSGCCYGKQLTGIILPEKDFVTVNSIREHYPINKG</sequence>
<dbReference type="Proteomes" id="UP001530377">
    <property type="component" value="Unassembled WGS sequence"/>
</dbReference>
<name>A0ABD3R280_9STRA</name>
<comment type="caution">
    <text evidence="2">The sequence shown here is derived from an EMBL/GenBank/DDBJ whole genome shotgun (WGS) entry which is preliminary data.</text>
</comment>
<dbReference type="InterPro" id="IPR050126">
    <property type="entry name" value="Ap4A_hydrolase"/>
</dbReference>
<dbReference type="EMBL" id="JALLPB020000733">
    <property type="protein sequence ID" value="KAL3806793.1"/>
    <property type="molecule type" value="Genomic_DNA"/>
</dbReference>
<dbReference type="SUPFAM" id="SSF56300">
    <property type="entry name" value="Metallo-dependent phosphatases"/>
    <property type="match status" value="1"/>
</dbReference>
<feature type="domain" description="Calcineurin-like phosphoesterase" evidence="1">
    <location>
        <begin position="36"/>
        <end position="218"/>
    </location>
</feature>
<proteinExistence type="predicted"/>
<dbReference type="AlphaFoldDB" id="A0ABD3R280"/>